<feature type="non-terminal residue" evidence="3">
    <location>
        <position position="1"/>
    </location>
</feature>
<name>A0A9P8GBW2_AURME</name>
<dbReference type="OrthoDB" id="3944149at2759"/>
<gene>
    <name evidence="3" type="ORF">KCV03_g7300</name>
</gene>
<evidence type="ECO:0000256" key="2">
    <source>
        <dbReference type="SAM" id="SignalP"/>
    </source>
</evidence>
<feature type="region of interest" description="Disordered" evidence="1">
    <location>
        <begin position="381"/>
        <end position="425"/>
    </location>
</feature>
<feature type="signal peptide" evidence="2">
    <location>
        <begin position="1"/>
        <end position="20"/>
    </location>
</feature>
<reference evidence="3" key="1">
    <citation type="journal article" date="2021" name="J Fungi (Basel)">
        <title>Virulence traits and population genomics of the black yeast Aureobasidium melanogenum.</title>
        <authorList>
            <person name="Cernosa A."/>
            <person name="Sun X."/>
            <person name="Gostincar C."/>
            <person name="Fang C."/>
            <person name="Gunde-Cimerman N."/>
            <person name="Song Z."/>
        </authorList>
    </citation>
    <scope>NUCLEOTIDE SEQUENCE</scope>
    <source>
        <strain evidence="3">EXF-8016</strain>
    </source>
</reference>
<protein>
    <recommendedName>
        <fullName evidence="5">Apple domain-containing protein</fullName>
    </recommendedName>
</protein>
<sequence length="762" mass="78514">MRSFLGVTLASFLTAATVSAYNETVKTVTVTSWSTLDLCSAPVTTTVTLCDAQCATPTSNTAANVVYQTLSEYQPGQIITMSGAITTLAQPTTLTFEETVSNLVLAPSAAANNDYTASVIIDSTIYPSSITAYSGEVVTCQTRVTTISSNGVVLTNCPCIVQSTILEVTATGIDVLPTAVVSSPNYIVKIIYVYIMEYITDSIPTRVTSTATSTLTTIQTETATQTATDIATATTSSTARPTMATVDRVVFLLDYDTTVDGSVAGNSLRKRQAGSLPGISVNLYACLSQCTAEQDCVALTFDESSSLCRPLVQFDAGSSRIAPGVVFAKVIFRPAVPSSARTSSPSSVSLSSRSTSSLASTGSSLVISSAVRSGSSVIKSSDSQILRPTRSSSPSSSSTVMTSSSVSGSGPASSIPISISSNKSGSKSVLYPISNSSTISTSSSLSSTSSSSVSVSLTDSSIVPTGSTSSSTFSSGSSLRSTSSTVLAESNSSSMITSSNMRTSASATLPASNSSISITTSSVPLTIPTDGCSLDNPALDLFTDEAYVSEADAFCSSYLEIPAVTETAYSTFTAYRVTNVTTTLTLSSTVTEQLPDATITDVSTEIDVETVSATTTSYVDTNFNFEPRDAAQVLPTVAAMPFASRVATISAPLVSAGCSCIQSKIPISTTTSTLTQQLTLSGLNTTATSIVQELYTVQTQSTTLETSVITTTSTTTALSVFETCTPSGGFCDSNRPDICCSGGCFAPGNGNCGDGDKNWCCM</sequence>
<accession>A0A9P8GBW2</accession>
<evidence type="ECO:0000313" key="4">
    <source>
        <dbReference type="Proteomes" id="UP000767238"/>
    </source>
</evidence>
<evidence type="ECO:0000256" key="1">
    <source>
        <dbReference type="SAM" id="MobiDB-lite"/>
    </source>
</evidence>
<keyword evidence="2" id="KW-0732">Signal</keyword>
<evidence type="ECO:0000313" key="3">
    <source>
        <dbReference type="EMBL" id="KAH0216958.1"/>
    </source>
</evidence>
<dbReference type="Proteomes" id="UP000767238">
    <property type="component" value="Unassembled WGS sequence"/>
</dbReference>
<comment type="caution">
    <text evidence="3">The sequence shown here is derived from an EMBL/GenBank/DDBJ whole genome shotgun (WGS) entry which is preliminary data.</text>
</comment>
<feature type="region of interest" description="Disordered" evidence="1">
    <location>
        <begin position="458"/>
        <end position="479"/>
    </location>
</feature>
<reference evidence="3" key="2">
    <citation type="submission" date="2021-08" db="EMBL/GenBank/DDBJ databases">
        <authorList>
            <person name="Gostincar C."/>
            <person name="Sun X."/>
            <person name="Song Z."/>
            <person name="Gunde-Cimerman N."/>
        </authorList>
    </citation>
    <scope>NUCLEOTIDE SEQUENCE</scope>
    <source>
        <strain evidence="3">EXF-8016</strain>
    </source>
</reference>
<proteinExistence type="predicted"/>
<evidence type="ECO:0008006" key="5">
    <source>
        <dbReference type="Google" id="ProtNLM"/>
    </source>
</evidence>
<dbReference type="EMBL" id="JAHFYH010000059">
    <property type="protein sequence ID" value="KAH0216958.1"/>
    <property type="molecule type" value="Genomic_DNA"/>
</dbReference>
<feature type="region of interest" description="Disordered" evidence="1">
    <location>
        <begin position="337"/>
        <end position="356"/>
    </location>
</feature>
<organism evidence="3 4">
    <name type="scientific">Aureobasidium melanogenum</name>
    <name type="common">Aureobasidium pullulans var. melanogenum</name>
    <dbReference type="NCBI Taxonomy" id="46634"/>
    <lineage>
        <taxon>Eukaryota</taxon>
        <taxon>Fungi</taxon>
        <taxon>Dikarya</taxon>
        <taxon>Ascomycota</taxon>
        <taxon>Pezizomycotina</taxon>
        <taxon>Dothideomycetes</taxon>
        <taxon>Dothideomycetidae</taxon>
        <taxon>Dothideales</taxon>
        <taxon>Saccotheciaceae</taxon>
        <taxon>Aureobasidium</taxon>
    </lineage>
</organism>
<feature type="compositionally biased region" description="Low complexity" evidence="1">
    <location>
        <begin position="391"/>
        <end position="425"/>
    </location>
</feature>
<dbReference type="AlphaFoldDB" id="A0A9P8GBW2"/>
<feature type="chain" id="PRO_5040213804" description="Apple domain-containing protein" evidence="2">
    <location>
        <begin position="21"/>
        <end position="762"/>
    </location>
</feature>
<feature type="compositionally biased region" description="Polar residues" evidence="1">
    <location>
        <begin position="381"/>
        <end position="390"/>
    </location>
</feature>